<sequence>MSSKNLKISVPGGRIDQSKSKRPAIGCSKIEMKRKKTQDPQLGVNDPNWVGRMVKKFISMRNCNMPNTIILLSLTPQTLEGDNGETQDRGTTTCRVRQNSAI</sequence>
<reference evidence="2 3" key="1">
    <citation type="submission" date="2023-01" db="EMBL/GenBank/DDBJ databases">
        <authorList>
            <person name="Whitehead M."/>
        </authorList>
    </citation>
    <scope>NUCLEOTIDE SEQUENCE [LARGE SCALE GENOMIC DNA]</scope>
</reference>
<proteinExistence type="predicted"/>
<keyword evidence="3" id="KW-1185">Reference proteome</keyword>
<name>A0AAV0XP43_9HEMI</name>
<evidence type="ECO:0000256" key="1">
    <source>
        <dbReference type="SAM" id="MobiDB-lite"/>
    </source>
</evidence>
<feature type="compositionally biased region" description="Polar residues" evidence="1">
    <location>
        <begin position="89"/>
        <end position="102"/>
    </location>
</feature>
<evidence type="ECO:0000313" key="2">
    <source>
        <dbReference type="EMBL" id="CAI6369587.1"/>
    </source>
</evidence>
<dbReference type="Proteomes" id="UP001160148">
    <property type="component" value="Unassembled WGS sequence"/>
</dbReference>
<feature type="region of interest" description="Disordered" evidence="1">
    <location>
        <begin position="1"/>
        <end position="24"/>
    </location>
</feature>
<protein>
    <submittedName>
        <fullName evidence="2">Uncharacterized protein</fullName>
    </submittedName>
</protein>
<dbReference type="EMBL" id="CARXXK010000005">
    <property type="protein sequence ID" value="CAI6369587.1"/>
    <property type="molecule type" value="Genomic_DNA"/>
</dbReference>
<organism evidence="2 3">
    <name type="scientific">Macrosiphum euphorbiae</name>
    <name type="common">potato aphid</name>
    <dbReference type="NCBI Taxonomy" id="13131"/>
    <lineage>
        <taxon>Eukaryota</taxon>
        <taxon>Metazoa</taxon>
        <taxon>Ecdysozoa</taxon>
        <taxon>Arthropoda</taxon>
        <taxon>Hexapoda</taxon>
        <taxon>Insecta</taxon>
        <taxon>Pterygota</taxon>
        <taxon>Neoptera</taxon>
        <taxon>Paraneoptera</taxon>
        <taxon>Hemiptera</taxon>
        <taxon>Sternorrhyncha</taxon>
        <taxon>Aphidomorpha</taxon>
        <taxon>Aphidoidea</taxon>
        <taxon>Aphididae</taxon>
        <taxon>Macrosiphini</taxon>
        <taxon>Macrosiphum</taxon>
    </lineage>
</organism>
<comment type="caution">
    <text evidence="2">The sequence shown here is derived from an EMBL/GenBank/DDBJ whole genome shotgun (WGS) entry which is preliminary data.</text>
</comment>
<evidence type="ECO:0000313" key="3">
    <source>
        <dbReference type="Proteomes" id="UP001160148"/>
    </source>
</evidence>
<dbReference type="AlphaFoldDB" id="A0AAV0XP43"/>
<accession>A0AAV0XP43</accession>
<gene>
    <name evidence="2" type="ORF">MEUPH1_LOCUS23812</name>
</gene>
<feature type="region of interest" description="Disordered" evidence="1">
    <location>
        <begin position="78"/>
        <end position="102"/>
    </location>
</feature>